<comment type="caution">
    <text evidence="7">The sequence shown here is derived from an EMBL/GenBank/DDBJ whole genome shotgun (WGS) entry which is preliminary data.</text>
</comment>
<dbReference type="InterPro" id="IPR043504">
    <property type="entry name" value="Peptidase_S1_PA_chymotrypsin"/>
</dbReference>
<evidence type="ECO:0000256" key="2">
    <source>
        <dbReference type="ARBA" id="ARBA00022525"/>
    </source>
</evidence>
<dbReference type="PROSITE" id="PS50240">
    <property type="entry name" value="TRYPSIN_DOM"/>
    <property type="match status" value="1"/>
</dbReference>
<dbReference type="InterPro" id="IPR050127">
    <property type="entry name" value="Serine_Proteases_S1"/>
</dbReference>
<dbReference type="InterPro" id="IPR001254">
    <property type="entry name" value="Trypsin_dom"/>
</dbReference>
<evidence type="ECO:0000256" key="4">
    <source>
        <dbReference type="ARBA" id="ARBA00022801"/>
    </source>
</evidence>
<dbReference type="Proteomes" id="UP001500879">
    <property type="component" value="Unassembled WGS sequence"/>
</dbReference>
<accession>A0ABN0Z162</accession>
<feature type="signal peptide" evidence="5">
    <location>
        <begin position="1"/>
        <end position="31"/>
    </location>
</feature>
<dbReference type="Gene3D" id="2.40.10.10">
    <property type="entry name" value="Trypsin-like serine proteases"/>
    <property type="match status" value="1"/>
</dbReference>
<dbReference type="Pfam" id="PF00089">
    <property type="entry name" value="Trypsin"/>
    <property type="match status" value="1"/>
</dbReference>
<evidence type="ECO:0000259" key="6">
    <source>
        <dbReference type="PROSITE" id="PS50240"/>
    </source>
</evidence>
<evidence type="ECO:0000313" key="7">
    <source>
        <dbReference type="EMBL" id="GAA0427527.1"/>
    </source>
</evidence>
<name>A0ABN0Z162_9ACTN</name>
<feature type="chain" id="PRO_5047001857" evidence="5">
    <location>
        <begin position="32"/>
        <end position="530"/>
    </location>
</feature>
<evidence type="ECO:0000256" key="1">
    <source>
        <dbReference type="ARBA" id="ARBA00004613"/>
    </source>
</evidence>
<dbReference type="PANTHER" id="PTHR24264:SF65">
    <property type="entry name" value="SRCR DOMAIN-CONTAINING PROTEIN"/>
    <property type="match status" value="1"/>
</dbReference>
<dbReference type="PRINTS" id="PR00722">
    <property type="entry name" value="CHYMOTRYPSIN"/>
</dbReference>
<protein>
    <submittedName>
        <fullName evidence="7">Trypsin-like serine protease</fullName>
    </submittedName>
</protein>
<keyword evidence="2" id="KW-0964">Secreted</keyword>
<evidence type="ECO:0000313" key="8">
    <source>
        <dbReference type="Proteomes" id="UP001500879"/>
    </source>
</evidence>
<keyword evidence="5" id="KW-0732">Signal</keyword>
<comment type="subcellular location">
    <subcellularLocation>
        <location evidence="1">Secreted</location>
    </subcellularLocation>
</comment>
<keyword evidence="4" id="KW-0378">Hydrolase</keyword>
<proteinExistence type="predicted"/>
<dbReference type="InterPro" id="IPR009003">
    <property type="entry name" value="Peptidase_S1_PA"/>
</dbReference>
<keyword evidence="3" id="KW-0645">Protease</keyword>
<dbReference type="SMART" id="SM00020">
    <property type="entry name" value="Tryp_SPc"/>
    <property type="match status" value="1"/>
</dbReference>
<sequence length="530" mass="56725">MSGKGIRAVWTASILAISAAVGTLTGTPASAIVGDEAKEGQYRFTAKIDIGGGRRSCTGALVESQWVLTAASCFADDPSQGSRIPGGAPKQKTTVTIGRTDLTRETGTVVDAVELVPRGDRDLVLVKLKDSVAGIVPVPLSRTEPRQGDELRVTGYGRTKDEWAPERLHYATFGIDAVSSGSIGLAGRSGGASLCMGDAGGPAFREMNGAFELAAVNTASWQGGCFGADEAESRTGVTSSRVDDIADWIQQTFARTLLKRSDWKNAQHIVPGYFTGGSPGGRRHMDLFVAWKNGSASLFQGADDDDPKYPFTAEHKISGSGWQYAVSVAGGDFTGNGSDGLVVRWQTGEVTWFSHVSQNGFSKEQQLRPANDTWVKYAKAMTVGRYTANAQRDDLLVVWVDGSISLFADLGANGLKREVQLLEKTQAGTYIEQISAGEFTGKSTADLLVRWRNGSASIFAGVSTTNKFRDEIRIRDEKSAWQNSETIAAGSFVGNARPNDVLVRWADGNFSLYPATDEKGTHGEVELLKQ</sequence>
<organism evidence="7 8">
    <name type="scientific">Streptomyces luteireticuli</name>
    <dbReference type="NCBI Taxonomy" id="173858"/>
    <lineage>
        <taxon>Bacteria</taxon>
        <taxon>Bacillati</taxon>
        <taxon>Actinomycetota</taxon>
        <taxon>Actinomycetes</taxon>
        <taxon>Kitasatosporales</taxon>
        <taxon>Streptomycetaceae</taxon>
        <taxon>Streptomyces</taxon>
    </lineage>
</organism>
<gene>
    <name evidence="7" type="ORF">GCM10010357_56470</name>
</gene>
<evidence type="ECO:0000256" key="5">
    <source>
        <dbReference type="SAM" id="SignalP"/>
    </source>
</evidence>
<keyword evidence="8" id="KW-1185">Reference proteome</keyword>
<reference evidence="7 8" key="1">
    <citation type="journal article" date="2019" name="Int. J. Syst. Evol. Microbiol.">
        <title>The Global Catalogue of Microorganisms (GCM) 10K type strain sequencing project: providing services to taxonomists for standard genome sequencing and annotation.</title>
        <authorList>
            <consortium name="The Broad Institute Genomics Platform"/>
            <consortium name="The Broad Institute Genome Sequencing Center for Infectious Disease"/>
            <person name="Wu L."/>
            <person name="Ma J."/>
        </authorList>
    </citation>
    <scope>NUCLEOTIDE SEQUENCE [LARGE SCALE GENOMIC DNA]</scope>
    <source>
        <strain evidence="7 8">JCM 4788</strain>
    </source>
</reference>
<evidence type="ECO:0000256" key="3">
    <source>
        <dbReference type="ARBA" id="ARBA00022670"/>
    </source>
</evidence>
<dbReference type="PANTHER" id="PTHR24264">
    <property type="entry name" value="TRYPSIN-RELATED"/>
    <property type="match status" value="1"/>
</dbReference>
<dbReference type="EMBL" id="BAAABX010000058">
    <property type="protein sequence ID" value="GAA0427527.1"/>
    <property type="molecule type" value="Genomic_DNA"/>
</dbReference>
<dbReference type="SUPFAM" id="SSF50494">
    <property type="entry name" value="Trypsin-like serine proteases"/>
    <property type="match status" value="1"/>
</dbReference>
<dbReference type="InterPro" id="IPR001314">
    <property type="entry name" value="Peptidase_S1A"/>
</dbReference>
<feature type="domain" description="Peptidase S1" evidence="6">
    <location>
        <begin position="32"/>
        <end position="254"/>
    </location>
</feature>